<feature type="compositionally biased region" description="Low complexity" evidence="1">
    <location>
        <begin position="476"/>
        <end position="490"/>
    </location>
</feature>
<dbReference type="InterPro" id="IPR001810">
    <property type="entry name" value="F-box_dom"/>
</dbReference>
<dbReference type="SUPFAM" id="SSF81383">
    <property type="entry name" value="F-box domain"/>
    <property type="match status" value="1"/>
</dbReference>
<dbReference type="InterPro" id="IPR036047">
    <property type="entry name" value="F-box-like_dom_sf"/>
</dbReference>
<accession>A0AB34KCQ2</accession>
<sequence>MAVSWKVVHRHVCERAEPSTHAHIVGHHELGALVVASSDPVDGWLPTPRPGWILLAVDSRRVGAPLSRCSPALLCELPPDVALQVLTQLRLSELGHLRSASRQLRALCSSAALWQSLAAAERSASFAGIYCGGALRCPPSLADVVARLVPWPHSSHMHHSEHGQRAEPRRPAAEAEAEARGGEAEAREGEAEEEGRTVSCDGEGACAWVLAKTAYPVMRSIHATVGADDFVAAAAGGQSWRQPWLPLPFATGGAAMGAAWAVRLSAYFELRVVRAAPAAELTIGLCGLEALPSAPLRSAAAIDRRRLHEPAYEPQARWCALSAGARLTLRRWDEGDRRLKEELLQGPPLRAGEVFGCGIDYARGVAFFTRGGARLDGADVGLRLDRPWRALVGLERGGAEVRLSLRGPFAFALARLEASLWHSLASESGTKVLVEAHCIGAGAPDSRGWPKWEDVAERCVRPWLLAAPPGRRRRGAANAAAASAAPAGLPTDPRDAPAPLRLWPTPDPLALTPADEAAVGQLLSRAGLPASLGGALTRAGLCVGRLAALPLGEAMAVVARETELSLGQRVRLKHQLQCEFGVREAAEGRTLYFGAPLLVVVRLAPGLPVRAGPALRATPLGKRRKGEVLAVTAVHSPREAAAAGWGGECDGWLRLHPGEQVKVEGEGQKANAIGWVLCDGRVAAQRGRMVVGLRSADEATLSARGASFCRSADADCKGSAEASGRLEPVEAAAEPSVEEEQEDELGSAATPSKSERRELQMLLQIADLPNACVEAFIGGRVGVERLRHSSLDEVEAIACGLGLRPAACLRLLLAVRLNLHRRPVHLDAVVVRLVKSRQDRATSLEGALGPAPMPRLGLARAVRGGRVYG</sequence>
<dbReference type="InterPro" id="IPR043136">
    <property type="entry name" value="B30.2/SPRY_sf"/>
</dbReference>
<evidence type="ECO:0000256" key="1">
    <source>
        <dbReference type="SAM" id="MobiDB-lite"/>
    </source>
</evidence>
<feature type="region of interest" description="Disordered" evidence="1">
    <location>
        <begin position="475"/>
        <end position="500"/>
    </location>
</feature>
<gene>
    <name evidence="3" type="ORF">AB1Y20_001496</name>
</gene>
<protein>
    <recommendedName>
        <fullName evidence="2">F-box domain-containing protein</fullName>
    </recommendedName>
</protein>
<dbReference type="Pfam" id="PF12937">
    <property type="entry name" value="F-box-like"/>
    <property type="match status" value="1"/>
</dbReference>
<evidence type="ECO:0000313" key="3">
    <source>
        <dbReference type="EMBL" id="KAL1530596.1"/>
    </source>
</evidence>
<name>A0AB34KCQ2_PRYPA</name>
<feature type="region of interest" description="Disordered" evidence="1">
    <location>
        <begin position="155"/>
        <end position="196"/>
    </location>
</feature>
<keyword evidence="4" id="KW-1185">Reference proteome</keyword>
<dbReference type="PROSITE" id="PS50181">
    <property type="entry name" value="FBOX"/>
    <property type="match status" value="1"/>
</dbReference>
<feature type="domain" description="F-box" evidence="2">
    <location>
        <begin position="71"/>
        <end position="117"/>
    </location>
</feature>
<dbReference type="EMBL" id="JBGBPQ010000001">
    <property type="protein sequence ID" value="KAL1530596.1"/>
    <property type="molecule type" value="Genomic_DNA"/>
</dbReference>
<reference evidence="3 4" key="1">
    <citation type="journal article" date="2024" name="Science">
        <title>Giant polyketide synthase enzymes in the biosynthesis of giant marine polyether toxins.</title>
        <authorList>
            <person name="Fallon T.R."/>
            <person name="Shende V.V."/>
            <person name="Wierzbicki I.H."/>
            <person name="Pendleton A.L."/>
            <person name="Watervoot N.F."/>
            <person name="Auber R.P."/>
            <person name="Gonzalez D.J."/>
            <person name="Wisecaver J.H."/>
            <person name="Moore B.S."/>
        </authorList>
    </citation>
    <scope>NUCLEOTIDE SEQUENCE [LARGE SCALE GENOMIC DNA]</scope>
    <source>
        <strain evidence="3 4">12B1</strain>
    </source>
</reference>
<dbReference type="Gene3D" id="1.20.1280.50">
    <property type="match status" value="1"/>
</dbReference>
<proteinExistence type="predicted"/>
<dbReference type="AlphaFoldDB" id="A0AB34KCQ2"/>
<dbReference type="Gene3D" id="2.60.120.920">
    <property type="match status" value="1"/>
</dbReference>
<feature type="region of interest" description="Disordered" evidence="1">
    <location>
        <begin position="720"/>
        <end position="753"/>
    </location>
</feature>
<comment type="caution">
    <text evidence="3">The sequence shown here is derived from an EMBL/GenBank/DDBJ whole genome shotgun (WGS) entry which is preliminary data.</text>
</comment>
<evidence type="ECO:0000313" key="4">
    <source>
        <dbReference type="Proteomes" id="UP001515480"/>
    </source>
</evidence>
<dbReference type="Proteomes" id="UP001515480">
    <property type="component" value="Unassembled WGS sequence"/>
</dbReference>
<evidence type="ECO:0000259" key="2">
    <source>
        <dbReference type="PROSITE" id="PS50181"/>
    </source>
</evidence>
<organism evidence="3 4">
    <name type="scientific">Prymnesium parvum</name>
    <name type="common">Toxic golden alga</name>
    <dbReference type="NCBI Taxonomy" id="97485"/>
    <lineage>
        <taxon>Eukaryota</taxon>
        <taxon>Haptista</taxon>
        <taxon>Haptophyta</taxon>
        <taxon>Prymnesiophyceae</taxon>
        <taxon>Prymnesiales</taxon>
        <taxon>Prymnesiaceae</taxon>
        <taxon>Prymnesium</taxon>
    </lineage>
</organism>
<feature type="compositionally biased region" description="Basic and acidic residues" evidence="1">
    <location>
        <begin position="158"/>
        <end position="189"/>
    </location>
</feature>
<feature type="compositionally biased region" description="Acidic residues" evidence="1">
    <location>
        <begin position="736"/>
        <end position="745"/>
    </location>
</feature>